<organism evidence="6 7">
    <name type="scientific">Microvirga aerophila</name>
    <dbReference type="NCBI Taxonomy" id="670291"/>
    <lineage>
        <taxon>Bacteria</taxon>
        <taxon>Pseudomonadati</taxon>
        <taxon>Pseudomonadota</taxon>
        <taxon>Alphaproteobacteria</taxon>
        <taxon>Hyphomicrobiales</taxon>
        <taxon>Methylobacteriaceae</taxon>
        <taxon>Microvirga</taxon>
    </lineage>
</organism>
<proteinExistence type="predicted"/>
<dbReference type="GO" id="GO:0003677">
    <property type="term" value="F:DNA binding"/>
    <property type="evidence" value="ECO:0007669"/>
    <property type="project" value="UniProtKB-KW"/>
</dbReference>
<evidence type="ECO:0000256" key="3">
    <source>
        <dbReference type="ARBA" id="ARBA00023163"/>
    </source>
</evidence>
<dbReference type="InterPro" id="IPR050397">
    <property type="entry name" value="Env_Response_Regulators"/>
</dbReference>
<evidence type="ECO:0000256" key="2">
    <source>
        <dbReference type="ARBA" id="ARBA00023125"/>
    </source>
</evidence>
<feature type="domain" description="HTH crp-type" evidence="5">
    <location>
        <begin position="145"/>
        <end position="219"/>
    </location>
</feature>
<reference evidence="6 7" key="1">
    <citation type="submission" date="2019-07" db="EMBL/GenBank/DDBJ databases">
        <title>Whole genome shotgun sequence of Microvirga aerophila NBRC 106136.</title>
        <authorList>
            <person name="Hosoyama A."/>
            <person name="Uohara A."/>
            <person name="Ohji S."/>
            <person name="Ichikawa N."/>
        </authorList>
    </citation>
    <scope>NUCLEOTIDE SEQUENCE [LARGE SCALE GENOMIC DNA]</scope>
    <source>
        <strain evidence="6 7">NBRC 106136</strain>
    </source>
</reference>
<keyword evidence="2" id="KW-0238">DNA-binding</keyword>
<dbReference type="Gene3D" id="2.60.120.10">
    <property type="entry name" value="Jelly Rolls"/>
    <property type="match status" value="1"/>
</dbReference>
<evidence type="ECO:0000256" key="4">
    <source>
        <dbReference type="SAM" id="MobiDB-lite"/>
    </source>
</evidence>
<protein>
    <submittedName>
        <fullName evidence="6">Crp/Fnr family transcriptional regulator</fullName>
    </submittedName>
</protein>
<dbReference type="PANTHER" id="PTHR24567:SF68">
    <property type="entry name" value="DNA-BINDING TRANSCRIPTIONAL DUAL REGULATOR CRP"/>
    <property type="match status" value="1"/>
</dbReference>
<dbReference type="CDD" id="cd00038">
    <property type="entry name" value="CAP_ED"/>
    <property type="match status" value="1"/>
</dbReference>
<dbReference type="PANTHER" id="PTHR24567">
    <property type="entry name" value="CRP FAMILY TRANSCRIPTIONAL REGULATORY PROTEIN"/>
    <property type="match status" value="1"/>
</dbReference>
<dbReference type="RefSeq" id="WP_147023216.1">
    <property type="nucleotide sequence ID" value="NZ_BJYU01000256.1"/>
</dbReference>
<dbReference type="PROSITE" id="PS51063">
    <property type="entry name" value="HTH_CRP_2"/>
    <property type="match status" value="1"/>
</dbReference>
<gene>
    <name evidence="6" type="ORF">MAE02_65330</name>
</gene>
<keyword evidence="7" id="KW-1185">Reference proteome</keyword>
<dbReference type="GO" id="GO:0005829">
    <property type="term" value="C:cytosol"/>
    <property type="evidence" value="ECO:0007669"/>
    <property type="project" value="TreeGrafter"/>
</dbReference>
<name>A0A512C465_9HYPH</name>
<keyword evidence="1" id="KW-0805">Transcription regulation</keyword>
<dbReference type="InterPro" id="IPR036388">
    <property type="entry name" value="WH-like_DNA-bd_sf"/>
</dbReference>
<sequence length="276" mass="31188">MLNPFIMKLERGARLTDEDRQVLEEAVLRSQHVGARKDLIHEGDVPDNVHLIVKGFACRYKTVSDGQRQIMAYLVPGDLCDLHVSILGEMDHSIATLCPCEVVYLPRATIEDLTENHSRINRALWWVTLVDEAILREWIVNMGRRPADRKLAHLLCELLMRLQSVGLATENSYEFSVTQADLGDTLGLSSVHVNRVLQQLRSDGLIGLKGRNLIINDVERLKEFAEFNPNYLHLKRRERDRSGDEAVGPAGVRESSPSVMDVLKRSLADRPPAKPE</sequence>
<dbReference type="Pfam" id="PF00027">
    <property type="entry name" value="cNMP_binding"/>
    <property type="match status" value="1"/>
</dbReference>
<dbReference type="InterPro" id="IPR018490">
    <property type="entry name" value="cNMP-bd_dom_sf"/>
</dbReference>
<evidence type="ECO:0000313" key="7">
    <source>
        <dbReference type="Proteomes" id="UP000321085"/>
    </source>
</evidence>
<accession>A0A512C465</accession>
<keyword evidence="3" id="KW-0804">Transcription</keyword>
<dbReference type="InterPro" id="IPR012318">
    <property type="entry name" value="HTH_CRP"/>
</dbReference>
<dbReference type="SUPFAM" id="SSF46785">
    <property type="entry name" value="Winged helix' DNA-binding domain"/>
    <property type="match status" value="1"/>
</dbReference>
<dbReference type="Pfam" id="PF13545">
    <property type="entry name" value="HTH_Crp_2"/>
    <property type="match status" value="1"/>
</dbReference>
<evidence type="ECO:0000313" key="6">
    <source>
        <dbReference type="EMBL" id="GEO18837.1"/>
    </source>
</evidence>
<dbReference type="GO" id="GO:0003700">
    <property type="term" value="F:DNA-binding transcription factor activity"/>
    <property type="evidence" value="ECO:0007669"/>
    <property type="project" value="TreeGrafter"/>
</dbReference>
<feature type="region of interest" description="Disordered" evidence="4">
    <location>
        <begin position="238"/>
        <end position="276"/>
    </location>
</feature>
<dbReference type="Proteomes" id="UP000321085">
    <property type="component" value="Unassembled WGS sequence"/>
</dbReference>
<evidence type="ECO:0000256" key="1">
    <source>
        <dbReference type="ARBA" id="ARBA00023015"/>
    </source>
</evidence>
<dbReference type="SUPFAM" id="SSF51206">
    <property type="entry name" value="cAMP-binding domain-like"/>
    <property type="match status" value="1"/>
</dbReference>
<evidence type="ECO:0000259" key="5">
    <source>
        <dbReference type="PROSITE" id="PS51063"/>
    </source>
</evidence>
<dbReference type="Gene3D" id="1.10.10.10">
    <property type="entry name" value="Winged helix-like DNA-binding domain superfamily/Winged helix DNA-binding domain"/>
    <property type="match status" value="1"/>
</dbReference>
<dbReference type="AlphaFoldDB" id="A0A512C465"/>
<feature type="compositionally biased region" description="Basic and acidic residues" evidence="4">
    <location>
        <begin position="262"/>
        <end position="276"/>
    </location>
</feature>
<comment type="caution">
    <text evidence="6">The sequence shown here is derived from an EMBL/GenBank/DDBJ whole genome shotgun (WGS) entry which is preliminary data.</text>
</comment>
<dbReference type="InterPro" id="IPR000595">
    <property type="entry name" value="cNMP-bd_dom"/>
</dbReference>
<dbReference type="InterPro" id="IPR014710">
    <property type="entry name" value="RmlC-like_jellyroll"/>
</dbReference>
<dbReference type="EMBL" id="BJYU01000256">
    <property type="protein sequence ID" value="GEO18837.1"/>
    <property type="molecule type" value="Genomic_DNA"/>
</dbReference>
<dbReference type="InterPro" id="IPR036390">
    <property type="entry name" value="WH_DNA-bd_sf"/>
</dbReference>
<dbReference type="SMART" id="SM00419">
    <property type="entry name" value="HTH_CRP"/>
    <property type="match status" value="1"/>
</dbReference>